<organism evidence="2 3">
    <name type="scientific">Euplotes crassus</name>
    <dbReference type="NCBI Taxonomy" id="5936"/>
    <lineage>
        <taxon>Eukaryota</taxon>
        <taxon>Sar</taxon>
        <taxon>Alveolata</taxon>
        <taxon>Ciliophora</taxon>
        <taxon>Intramacronucleata</taxon>
        <taxon>Spirotrichea</taxon>
        <taxon>Hypotrichia</taxon>
        <taxon>Euplotida</taxon>
        <taxon>Euplotidae</taxon>
        <taxon>Moneuplotes</taxon>
    </lineage>
</organism>
<sequence>MFSEKYQDINYIMSKEGSFQNKLWDQNIQVDTFDEDFFNDTNDLELSLLSQGNGSDYHSSEDMAFGTIDPTSGSDIKEDFLKHLDEELKENKFSDPPCLDVDNCNDSLECLPEEVDSHLKPSNEEEKDNSSEKIPKLMIEEGTKFSLSSSKDTKTKSLYKRVEKVACRIYEENSVLGKVTKTFNKEVYEDYEHVHEKFFLPFILNDQEVGQNIVNEDKDSLYTFIAISIRKKHRERIKAQINKAPFMSQEERSSLLSKFETIEESFKKKLEHRVATSISFRRILLKLLQLPELLNNLTPKEKVYFNQFRA</sequence>
<evidence type="ECO:0000313" key="3">
    <source>
        <dbReference type="Proteomes" id="UP001295684"/>
    </source>
</evidence>
<comment type="caution">
    <text evidence="2">The sequence shown here is derived from an EMBL/GenBank/DDBJ whole genome shotgun (WGS) entry which is preliminary data.</text>
</comment>
<feature type="region of interest" description="Disordered" evidence="1">
    <location>
        <begin position="115"/>
        <end position="135"/>
    </location>
</feature>
<proteinExistence type="predicted"/>
<evidence type="ECO:0000313" key="2">
    <source>
        <dbReference type="EMBL" id="CAI2373666.1"/>
    </source>
</evidence>
<evidence type="ECO:0000256" key="1">
    <source>
        <dbReference type="SAM" id="MobiDB-lite"/>
    </source>
</evidence>
<dbReference type="EMBL" id="CAMPGE010015023">
    <property type="protein sequence ID" value="CAI2373666.1"/>
    <property type="molecule type" value="Genomic_DNA"/>
</dbReference>
<accession>A0AAD1XJ40</accession>
<reference evidence="2" key="1">
    <citation type="submission" date="2023-07" db="EMBL/GenBank/DDBJ databases">
        <authorList>
            <consortium name="AG Swart"/>
            <person name="Singh M."/>
            <person name="Singh A."/>
            <person name="Seah K."/>
            <person name="Emmerich C."/>
        </authorList>
    </citation>
    <scope>NUCLEOTIDE SEQUENCE</scope>
    <source>
        <strain evidence="2">DP1</strain>
    </source>
</reference>
<gene>
    <name evidence="2" type="ORF">ECRASSUSDP1_LOCUS15012</name>
</gene>
<protein>
    <submittedName>
        <fullName evidence="2">Uncharacterized protein</fullName>
    </submittedName>
</protein>
<name>A0AAD1XJ40_EUPCR</name>
<dbReference type="Proteomes" id="UP001295684">
    <property type="component" value="Unassembled WGS sequence"/>
</dbReference>
<keyword evidence="3" id="KW-1185">Reference proteome</keyword>
<dbReference type="AlphaFoldDB" id="A0AAD1XJ40"/>